<dbReference type="PANTHER" id="PTHR11552">
    <property type="entry name" value="GLUCOSE-METHANOL-CHOLINE GMC OXIDOREDUCTASE"/>
    <property type="match status" value="1"/>
</dbReference>
<evidence type="ECO:0000256" key="3">
    <source>
        <dbReference type="SAM" id="MobiDB-lite"/>
    </source>
</evidence>
<feature type="region of interest" description="Disordered" evidence="3">
    <location>
        <begin position="482"/>
        <end position="501"/>
    </location>
</feature>
<comment type="caution">
    <text evidence="5">The sequence shown here is derived from an EMBL/GenBank/DDBJ whole genome shotgun (WGS) entry which is preliminary data.</text>
</comment>
<dbReference type="Proteomes" id="UP001276659">
    <property type="component" value="Unassembled WGS sequence"/>
</dbReference>
<dbReference type="PIRSF" id="PIRSF000137">
    <property type="entry name" value="Alcohol_oxidase"/>
    <property type="match status" value="1"/>
</dbReference>
<comment type="cofactor">
    <cofactor evidence="2">
        <name>FAD</name>
        <dbReference type="ChEBI" id="CHEBI:57692"/>
    </cofactor>
</comment>
<dbReference type="InterPro" id="IPR036188">
    <property type="entry name" value="FAD/NAD-bd_sf"/>
</dbReference>
<dbReference type="EMBL" id="JASNWA010000004">
    <property type="protein sequence ID" value="KAK3176128.1"/>
    <property type="molecule type" value="Genomic_DNA"/>
</dbReference>
<feature type="binding site" evidence="2">
    <location>
        <begin position="531"/>
        <end position="532"/>
    </location>
    <ligand>
        <name>FAD</name>
        <dbReference type="ChEBI" id="CHEBI:57692"/>
    </ligand>
</feature>
<evidence type="ECO:0000259" key="4">
    <source>
        <dbReference type="PROSITE" id="PS00624"/>
    </source>
</evidence>
<dbReference type="PROSITE" id="PS00624">
    <property type="entry name" value="GMC_OXRED_2"/>
    <property type="match status" value="1"/>
</dbReference>
<dbReference type="AlphaFoldDB" id="A0AAE0DMZ0"/>
<sequence>MTIPDEVDIIVAGGGSTGCVVAGRLAALDRNLTVLLIEGGENNLNNPWIPKPGIYPRNMKLDSKTASFYHSRPSKWLSGRRAIVPCANILGGGSSINFAEGWKTKELIPLMKKHETYQRSCNNRDIHGFEGPIKVSFGNYTYPIAWDFLRATESQGIPTTDDLQDLTTGHGAEHWLKNHGNLHLMCNTKIDKVILENGRATALRTVPMKVLHTKQPQEKIIKARKQIVISCGTLSTPLVLQRSGIGDPEKLQKVGVKCQVELPGVGLNFQDHYLTFSAYRAKPDTESFDDFIRGDPEVQKKVYDQWNVNGTGPLATNGIEAGVKVRPTEEELRQDYMKEFRPGWDSYFENKPDKPVMHYSVISGFFGDHVLMPEGKFFTMFHFLEYPFSRGSTHIVSPDPYEAPDFDAGFMNDERDMAPMVWGYIKSRETARRMDAYAGEVTDKHPFFAYDSPAAAQDLNLQDTKAYGGPNHLSAGIQHGSWSIQAKPGKPPKDSFVPSSKVSEMRDDLEYTADDIKHVEEWVKRHVETTWHSLGTCSMAPKDGNSIVKHGVLDPRLNVHGVKGLKCADLSICPDNVGCNTYSTALLIGEKAAMLVAEDLGYSGDALKMEVPVWHQGTYETTGMARL</sequence>
<proteinExistence type="inferred from homology"/>
<accession>A0AAE0DMZ0</accession>
<dbReference type="InterPro" id="IPR000172">
    <property type="entry name" value="GMC_OxRdtase_N"/>
</dbReference>
<dbReference type="Pfam" id="PF05199">
    <property type="entry name" value="GMC_oxred_C"/>
    <property type="match status" value="1"/>
</dbReference>
<evidence type="ECO:0000256" key="1">
    <source>
        <dbReference type="ARBA" id="ARBA00010790"/>
    </source>
</evidence>
<dbReference type="GO" id="GO:0016614">
    <property type="term" value="F:oxidoreductase activity, acting on CH-OH group of donors"/>
    <property type="evidence" value="ECO:0007669"/>
    <property type="project" value="InterPro"/>
</dbReference>
<name>A0AAE0DMZ0_9LECA</name>
<dbReference type="PANTHER" id="PTHR11552:SF119">
    <property type="entry name" value="GLUCOSE-METHANOL-CHOLINE OXIDOREDUCTASE N-TERMINAL DOMAIN-CONTAINING PROTEIN"/>
    <property type="match status" value="1"/>
</dbReference>
<evidence type="ECO:0000256" key="2">
    <source>
        <dbReference type="PIRSR" id="PIRSR000137-2"/>
    </source>
</evidence>
<evidence type="ECO:0000313" key="5">
    <source>
        <dbReference type="EMBL" id="KAK3176128.1"/>
    </source>
</evidence>
<keyword evidence="2" id="KW-0285">Flavoprotein</keyword>
<keyword evidence="2" id="KW-0274">FAD</keyword>
<dbReference type="SUPFAM" id="SSF54373">
    <property type="entry name" value="FAD-linked reductases, C-terminal domain"/>
    <property type="match status" value="1"/>
</dbReference>
<keyword evidence="6" id="KW-1185">Reference proteome</keyword>
<dbReference type="Gene3D" id="3.50.50.60">
    <property type="entry name" value="FAD/NAD(P)-binding domain"/>
    <property type="match status" value="2"/>
</dbReference>
<dbReference type="Gene3D" id="3.30.560.10">
    <property type="entry name" value="Glucose Oxidase, domain 3"/>
    <property type="match status" value="2"/>
</dbReference>
<feature type="domain" description="Glucose-methanol-choline oxidoreductase N-terminal" evidence="4">
    <location>
        <begin position="232"/>
        <end position="246"/>
    </location>
</feature>
<dbReference type="SUPFAM" id="SSF51905">
    <property type="entry name" value="FAD/NAD(P)-binding domain"/>
    <property type="match status" value="1"/>
</dbReference>
<organism evidence="5 6">
    <name type="scientific">Lepraria neglecta</name>
    <dbReference type="NCBI Taxonomy" id="209136"/>
    <lineage>
        <taxon>Eukaryota</taxon>
        <taxon>Fungi</taxon>
        <taxon>Dikarya</taxon>
        <taxon>Ascomycota</taxon>
        <taxon>Pezizomycotina</taxon>
        <taxon>Lecanoromycetes</taxon>
        <taxon>OSLEUM clade</taxon>
        <taxon>Lecanoromycetidae</taxon>
        <taxon>Lecanorales</taxon>
        <taxon>Lecanorineae</taxon>
        <taxon>Stereocaulaceae</taxon>
        <taxon>Lepraria</taxon>
    </lineage>
</organism>
<dbReference type="Pfam" id="PF00732">
    <property type="entry name" value="GMC_oxred_N"/>
    <property type="match status" value="2"/>
</dbReference>
<comment type="similarity">
    <text evidence="1">Belongs to the GMC oxidoreductase family.</text>
</comment>
<dbReference type="InterPro" id="IPR012132">
    <property type="entry name" value="GMC_OxRdtase"/>
</dbReference>
<reference evidence="5" key="1">
    <citation type="submission" date="2022-11" db="EMBL/GenBank/DDBJ databases">
        <title>Chromosomal genome sequence assembly and mating type (MAT) locus characterization of the leprose asexual lichenized fungus Lepraria neglecta (Nyl.) Erichsen.</title>
        <authorList>
            <person name="Allen J.L."/>
            <person name="Pfeffer B."/>
        </authorList>
    </citation>
    <scope>NUCLEOTIDE SEQUENCE</scope>
    <source>
        <strain evidence="5">Allen 5258</strain>
    </source>
</reference>
<protein>
    <submittedName>
        <fullName evidence="5">Alternative oxidase, mitochondrial</fullName>
    </submittedName>
</protein>
<dbReference type="InterPro" id="IPR007867">
    <property type="entry name" value="GMC_OxRtase_C"/>
</dbReference>
<dbReference type="GO" id="GO:0050660">
    <property type="term" value="F:flavin adenine dinucleotide binding"/>
    <property type="evidence" value="ECO:0007669"/>
    <property type="project" value="InterPro"/>
</dbReference>
<gene>
    <name evidence="5" type="primary">AOX1</name>
    <name evidence="5" type="ORF">OEA41_007450</name>
</gene>
<evidence type="ECO:0000313" key="6">
    <source>
        <dbReference type="Proteomes" id="UP001276659"/>
    </source>
</evidence>